<protein>
    <recommendedName>
        <fullName evidence="3">Major capsid protein</fullName>
    </recommendedName>
</protein>
<evidence type="ECO:0000313" key="2">
    <source>
        <dbReference type="Proteomes" id="UP000221614"/>
    </source>
</evidence>
<dbReference type="SMR" id="A0A0S3UG53"/>
<name>A0A0S3UG53_9CAUD</name>
<dbReference type="GeneID" id="40080266"/>
<reference evidence="1" key="1">
    <citation type="journal article" date="2016" name="Genome Announc.">
        <title>Complete Genome Sequences of Broad-Host-Range Pseudomonas aeruginosa Bacteriophages phiR18 and phiS12-1.</title>
        <authorList>
            <person name="Furusawa T."/>
            <person name="Iwano H."/>
            <person name="Higuchi H."/>
            <person name="Usui M."/>
            <person name="Maruyama F."/>
            <person name="Nakagawa I."/>
            <person name="Yokota H."/>
            <person name="Tamura Y."/>
        </authorList>
    </citation>
    <scope>NUCLEOTIDE SEQUENCE [LARGE SCALE GENOMIC DNA]</scope>
</reference>
<organism evidence="1 2">
    <name type="scientific">Pseudomonas phage phiR18</name>
    <dbReference type="NCBI Taxonomy" id="1752027"/>
    <lineage>
        <taxon>Viruses</taxon>
        <taxon>Duplodnaviria</taxon>
        <taxon>Heunggongvirae</taxon>
        <taxon>Uroviricota</taxon>
        <taxon>Caudoviricetes</taxon>
        <taxon>Kochitakasuvirus</taxon>
        <taxon>Kochitakasuvirus R18</taxon>
    </lineage>
</organism>
<dbReference type="Proteomes" id="UP000221614">
    <property type="component" value="Segment"/>
</dbReference>
<accession>A0A0S3UG53</accession>
<proteinExistence type="predicted"/>
<keyword evidence="2" id="KW-1185">Reference proteome</keyword>
<dbReference type="EMBL" id="LC102729">
    <property type="protein sequence ID" value="BAU16400.1"/>
    <property type="molecule type" value="Genomic_DNA"/>
</dbReference>
<dbReference type="NCBIfam" id="TIGR04387">
    <property type="entry name" value="capsid_maj_N4"/>
    <property type="match status" value="1"/>
</dbReference>
<evidence type="ECO:0000313" key="1">
    <source>
        <dbReference type="EMBL" id="BAU16400.1"/>
    </source>
</evidence>
<dbReference type="KEGG" id="vg:40080266"/>
<dbReference type="RefSeq" id="YP_009604372.1">
    <property type="nucleotide sequence ID" value="NC_041964.1"/>
</dbReference>
<evidence type="ECO:0008006" key="3">
    <source>
        <dbReference type="Google" id="ProtNLM"/>
    </source>
</evidence>
<sequence>MPLPVQGNYTNFARLTNEQKTVWSLQFWRQARNAAFINMFLGTDANSMIQQITELRRDEKGARAVITLIADMVGDGVVGDNQLEGNEEALTAFDTVIQLDQMRAANVHEGRMADQRSIVNFRTTSRDMLAYWLADRMDQLAFLSLAGVSYAYRTNGALRGSSPFPNLTFAADVTPPSANRRLRWDGTNKVLVPNAATSDVTAADTPSYALLVNLKAYAKTKYIRGLRGDGGEEMYHVFLDPLAMAKLKLDPDYIANLRSGYTRGNVNPLFKGGIVTVDGLVIHEFRHVYNTRGMAPGAKWGASGNVDGCSMLFCGAQALGFADIGNPRWVEKEFDYDNKHGISVAKILGFLKPQFPSIYEDGNTEDFGVINVYVAA</sequence>
<dbReference type="Pfam" id="PF13252">
    <property type="entry name" value="Phage_capsid_3"/>
    <property type="match status" value="1"/>
</dbReference>
<dbReference type="InterPro" id="IPR025267">
    <property type="entry name" value="ORF017-like"/>
</dbReference>